<comment type="caution">
    <text evidence="1">The sequence shown here is derived from an EMBL/GenBank/DDBJ whole genome shotgun (WGS) entry which is preliminary data.</text>
</comment>
<gene>
    <name evidence="1" type="ORF">GCM10023186_21210</name>
</gene>
<protein>
    <recommendedName>
        <fullName evidence="3">DUF4164 family protein</fullName>
    </recommendedName>
</protein>
<accession>A0ABP8IZ70</accession>
<evidence type="ECO:0008006" key="3">
    <source>
        <dbReference type="Google" id="ProtNLM"/>
    </source>
</evidence>
<dbReference type="RefSeq" id="WP_345223991.1">
    <property type="nucleotide sequence ID" value="NZ_BAABHA010000004.1"/>
</dbReference>
<evidence type="ECO:0000313" key="1">
    <source>
        <dbReference type="EMBL" id="GAA4381605.1"/>
    </source>
</evidence>
<proteinExistence type="predicted"/>
<keyword evidence="2" id="KW-1185">Reference proteome</keyword>
<organism evidence="1 2">
    <name type="scientific">Hymenobacter koreensis</name>
    <dbReference type="NCBI Taxonomy" id="1084523"/>
    <lineage>
        <taxon>Bacteria</taxon>
        <taxon>Pseudomonadati</taxon>
        <taxon>Bacteroidota</taxon>
        <taxon>Cytophagia</taxon>
        <taxon>Cytophagales</taxon>
        <taxon>Hymenobacteraceae</taxon>
        <taxon>Hymenobacter</taxon>
    </lineage>
</organism>
<evidence type="ECO:0000313" key="2">
    <source>
        <dbReference type="Proteomes" id="UP001500454"/>
    </source>
</evidence>
<name>A0ABP8IZ70_9BACT</name>
<reference evidence="2" key="1">
    <citation type="journal article" date="2019" name="Int. J. Syst. Evol. Microbiol.">
        <title>The Global Catalogue of Microorganisms (GCM) 10K type strain sequencing project: providing services to taxonomists for standard genome sequencing and annotation.</title>
        <authorList>
            <consortium name="The Broad Institute Genomics Platform"/>
            <consortium name="The Broad Institute Genome Sequencing Center for Infectious Disease"/>
            <person name="Wu L."/>
            <person name="Ma J."/>
        </authorList>
    </citation>
    <scope>NUCLEOTIDE SEQUENCE [LARGE SCALE GENOMIC DNA]</scope>
    <source>
        <strain evidence="2">JCM 17924</strain>
    </source>
</reference>
<sequence>MSYTPNPENMRAPVHLSPNELRQALDELDAKIKTLNARANATTAQSPHHYHEHAAALEAKRSKLAAQLGSADATDTHGSVWTDLKRGIDALRDDISKLL</sequence>
<dbReference type="Proteomes" id="UP001500454">
    <property type="component" value="Unassembled WGS sequence"/>
</dbReference>
<dbReference type="EMBL" id="BAABHA010000004">
    <property type="protein sequence ID" value="GAA4381605.1"/>
    <property type="molecule type" value="Genomic_DNA"/>
</dbReference>